<dbReference type="SUPFAM" id="SSF53474">
    <property type="entry name" value="alpha/beta-Hydrolases"/>
    <property type="match status" value="1"/>
</dbReference>
<keyword evidence="3" id="KW-0378">Hydrolase</keyword>
<dbReference type="InterPro" id="IPR002044">
    <property type="entry name" value="CBM20"/>
</dbReference>
<name>A0ABU3U443_9FLAO</name>
<dbReference type="InterPro" id="IPR033403">
    <property type="entry name" value="DUF5110"/>
</dbReference>
<dbReference type="InterPro" id="IPR014756">
    <property type="entry name" value="Ig_E-set"/>
</dbReference>
<dbReference type="Proteomes" id="UP001268651">
    <property type="component" value="Unassembled WGS sequence"/>
</dbReference>
<dbReference type="InterPro" id="IPR000801">
    <property type="entry name" value="Esterase-like"/>
</dbReference>
<dbReference type="EMBL" id="JAWHTF010000001">
    <property type="protein sequence ID" value="MDU8885126.1"/>
    <property type="molecule type" value="Genomic_DNA"/>
</dbReference>
<dbReference type="Pfam" id="PF17137">
    <property type="entry name" value="DUF5110"/>
    <property type="match status" value="1"/>
</dbReference>
<gene>
    <name evidence="3" type="ORF">RXV94_03065</name>
</gene>
<feature type="domain" description="CBM20" evidence="2">
    <location>
        <begin position="17"/>
        <end position="111"/>
    </location>
</feature>
<dbReference type="Gene3D" id="2.60.40.10">
    <property type="entry name" value="Immunoglobulins"/>
    <property type="match status" value="1"/>
</dbReference>
<dbReference type="InterPro" id="IPR029058">
    <property type="entry name" value="AB_hydrolase_fold"/>
</dbReference>
<dbReference type="InterPro" id="IPR011013">
    <property type="entry name" value="Gal_mutarotase_sf_dom"/>
</dbReference>
<dbReference type="Pfam" id="PF01055">
    <property type="entry name" value="Glyco_hydro_31_2nd"/>
    <property type="match status" value="1"/>
</dbReference>
<protein>
    <submittedName>
        <fullName evidence="3">Glycoside hydrolase family 31 protein</fullName>
    </submittedName>
</protein>
<dbReference type="CDD" id="cd14752">
    <property type="entry name" value="GH31_N"/>
    <property type="match status" value="1"/>
</dbReference>
<dbReference type="GO" id="GO:0016787">
    <property type="term" value="F:hydrolase activity"/>
    <property type="evidence" value="ECO:0007669"/>
    <property type="project" value="UniProtKB-KW"/>
</dbReference>
<dbReference type="InterPro" id="IPR025887">
    <property type="entry name" value="Glyco_hydro_31_N_dom"/>
</dbReference>
<dbReference type="Gene3D" id="3.40.50.1820">
    <property type="entry name" value="alpha/beta hydrolase"/>
    <property type="match status" value="1"/>
</dbReference>
<evidence type="ECO:0000313" key="4">
    <source>
        <dbReference type="Proteomes" id="UP001268651"/>
    </source>
</evidence>
<dbReference type="Pfam" id="PF21365">
    <property type="entry name" value="Glyco_hydro_31_3rd"/>
    <property type="match status" value="1"/>
</dbReference>
<dbReference type="InterPro" id="IPR051816">
    <property type="entry name" value="Glycosyl_Hydrolase_31"/>
</dbReference>
<dbReference type="SMART" id="SM01065">
    <property type="entry name" value="CBM_2"/>
    <property type="match status" value="1"/>
</dbReference>
<evidence type="ECO:0000313" key="3">
    <source>
        <dbReference type="EMBL" id="MDU8885126.1"/>
    </source>
</evidence>
<keyword evidence="4" id="KW-1185">Reference proteome</keyword>
<dbReference type="Gene3D" id="2.60.40.1180">
    <property type="entry name" value="Golgi alpha-mannosidase II"/>
    <property type="match status" value="2"/>
</dbReference>
<dbReference type="RefSeq" id="WP_316660987.1">
    <property type="nucleotide sequence ID" value="NZ_JAWHTF010000001.1"/>
</dbReference>
<dbReference type="Pfam" id="PF00756">
    <property type="entry name" value="Esterase"/>
    <property type="match status" value="1"/>
</dbReference>
<dbReference type="SUPFAM" id="SSF51011">
    <property type="entry name" value="Glycosyl hydrolase domain"/>
    <property type="match status" value="1"/>
</dbReference>
<dbReference type="InterPro" id="IPR017853">
    <property type="entry name" value="GH"/>
</dbReference>
<dbReference type="InterPro" id="IPR013783">
    <property type="entry name" value="Ig-like_fold"/>
</dbReference>
<dbReference type="SUPFAM" id="SSF74650">
    <property type="entry name" value="Galactose mutarotase-like"/>
    <property type="match status" value="1"/>
</dbReference>
<dbReference type="Pfam" id="PF13802">
    <property type="entry name" value="Gal_mutarotas_2"/>
    <property type="match status" value="1"/>
</dbReference>
<dbReference type="InterPro" id="IPR000322">
    <property type="entry name" value="Glyco_hydro_31_TIM"/>
</dbReference>
<dbReference type="SUPFAM" id="SSF81296">
    <property type="entry name" value="E set domains"/>
    <property type="match status" value="1"/>
</dbReference>
<dbReference type="PANTHER" id="PTHR43863">
    <property type="entry name" value="HYDROLASE, PUTATIVE (AFU_ORTHOLOGUE AFUA_1G03140)-RELATED"/>
    <property type="match status" value="1"/>
</dbReference>
<sequence>MKQLIYILFVLLYQTAFAQVTFIVSELPENTSENASIYISGDFEGWSGGQDSYKLVKKDGLYSITIHDLKGTINFKFTQGSWDTVELDLEGNQIDNRSYTIKKSNDTVKVKILIWDKSSGGVQSTKANNVFVLSEEFEIPQLKRKRRVWIYLPPNYKTSNQSFPVVYMHDGQNLFDNSSLFSGEWEVDETLNNLFKEESFSVIVVGIDNGGDKRLDEYSPWSNEKYGGGEGDEYLEFIVETLKPFIDSQYNTLTDKANTAIIGSSMGGLISHYAGLKYPSVFGKVGVYSPAFWFAPEMIDFSKTHGNIQDTKMYFLAGGKEGGNTTFEEINQTVKDMNNIIDILKGQEFPPENIQSKLVPEGKHNEALWRNSFEETMRWLFPEAIKKREFINAYLTEDNQVIVEVSDGNYLIQFYNSKIVETSFIPNGEKFNKNSHAVILEPTFESHEFIDEGNMATFKTSGITVKIQKEPFHISYLHKGTELTSERNGYQKNDEFETIQFNLNEDEVLYGGGARALGMNRRGNRLELYNKADYGYETYSDLLNFTLPIVLSSNQYMIHFDNAPIGFLDLDSKKDNTLTYETISGRKTYQVIVGDSWHDLIDNYTNLTGKQPMPPRWALGNFCSRFGYHSQRETIETINKFKKEKIPVDGIILDLYWFGKTIQGTMGNLEFYRDSFPNPKQMIKDLKDNNVETILITEPFILTTSKRWEEAVNKDVLAKDSIGNPFKYDFYFGNTGLIDIYSEKGNNWFKDIYKDLSELGVTGFWGDLGEPEVHPKNLIHAMGTADEVHNIYGHDWAKLVNEAYHEVLPNQRPFILMRAGYSGSQRFGLIPWSGDVNRTWGGLQSQTEIALQMGMQGLSYMHSDLGGFAGANPDNELYKRWLQYGVFQPIYRPHAQEEVPSEPVFREESTKQNAKKSIELRYKLLPYNYSLAFENNQKGTPLMRPLFFEEFDNKSLQTNMSTYLWGNDFLITPIVNSGVKEKEVYFPKNNIWFDFYTDEKVVGGQTKTVLVNKENIPTFVRAGAIIPMAKPMQSTKEYAGNELVIHYYFDESIKESVYELYNDDGLTNQAFEKGQYELLEFEFELEKDILEIEFEAETGSDYHTSQKQIEVVIYNIKEKPRRVKQDGKKIEMIWDTNTKTLTIPFIWNTKNVSEFKIDL</sequence>
<organism evidence="3 4">
    <name type="scientific">Gilvirhabdus luticola</name>
    <dbReference type="NCBI Taxonomy" id="3079858"/>
    <lineage>
        <taxon>Bacteria</taxon>
        <taxon>Pseudomonadati</taxon>
        <taxon>Bacteroidota</taxon>
        <taxon>Flavobacteriia</taxon>
        <taxon>Flavobacteriales</taxon>
        <taxon>Flavobacteriaceae</taxon>
        <taxon>Gilvirhabdus</taxon>
    </lineage>
</organism>
<dbReference type="PANTHER" id="PTHR43863:SF2">
    <property type="entry name" value="MALTASE-GLUCOAMYLASE"/>
    <property type="match status" value="1"/>
</dbReference>
<comment type="similarity">
    <text evidence="1">Belongs to the glycosyl hydrolase 31 family.</text>
</comment>
<dbReference type="Gene3D" id="3.20.20.80">
    <property type="entry name" value="Glycosidases"/>
    <property type="match status" value="1"/>
</dbReference>
<accession>A0ABU3U443</accession>
<reference evidence="3 4" key="1">
    <citation type="submission" date="2023-10" db="EMBL/GenBank/DDBJ databases">
        <title>Marimonas sp. nov. isolated from tidal mud flat.</title>
        <authorList>
            <person name="Jaincy N.J."/>
            <person name="Srinivasan S."/>
            <person name="Lee S.-S."/>
        </authorList>
    </citation>
    <scope>NUCLEOTIDE SEQUENCE [LARGE SCALE GENOMIC DNA]</scope>
    <source>
        <strain evidence="3 4">MJ-SS3</strain>
    </source>
</reference>
<dbReference type="InterPro" id="IPR048395">
    <property type="entry name" value="Glyco_hydro_31_C"/>
</dbReference>
<dbReference type="InterPro" id="IPR013780">
    <property type="entry name" value="Glyco_hydro_b"/>
</dbReference>
<proteinExistence type="inferred from homology"/>
<comment type="caution">
    <text evidence="3">The sequence shown here is derived from an EMBL/GenBank/DDBJ whole genome shotgun (WGS) entry which is preliminary data.</text>
</comment>
<dbReference type="Gene3D" id="2.60.40.1760">
    <property type="entry name" value="glycosyl hydrolase (family 31)"/>
    <property type="match status" value="1"/>
</dbReference>
<evidence type="ECO:0000256" key="1">
    <source>
        <dbReference type="ARBA" id="ARBA00007806"/>
    </source>
</evidence>
<dbReference type="SUPFAM" id="SSF51445">
    <property type="entry name" value="(Trans)glycosidases"/>
    <property type="match status" value="1"/>
</dbReference>
<evidence type="ECO:0000259" key="2">
    <source>
        <dbReference type="SMART" id="SM01065"/>
    </source>
</evidence>